<dbReference type="Pfam" id="PF02826">
    <property type="entry name" value="2-Hacid_dh_C"/>
    <property type="match status" value="1"/>
</dbReference>
<keyword evidence="3" id="KW-0520">NAD</keyword>
<organism evidence="7 8">
    <name type="scientific">Natronospira proteinivora</name>
    <dbReference type="NCBI Taxonomy" id="1807133"/>
    <lineage>
        <taxon>Bacteria</taxon>
        <taxon>Pseudomonadati</taxon>
        <taxon>Pseudomonadota</taxon>
        <taxon>Gammaproteobacteria</taxon>
        <taxon>Natronospirales</taxon>
        <taxon>Natronospiraceae</taxon>
        <taxon>Natronospira</taxon>
    </lineage>
</organism>
<evidence type="ECO:0000256" key="4">
    <source>
        <dbReference type="RuleBase" id="RU003719"/>
    </source>
</evidence>
<evidence type="ECO:0000256" key="1">
    <source>
        <dbReference type="ARBA" id="ARBA00005854"/>
    </source>
</evidence>
<dbReference type="Proteomes" id="UP001523550">
    <property type="component" value="Unassembled WGS sequence"/>
</dbReference>
<keyword evidence="8" id="KW-1185">Reference proteome</keyword>
<dbReference type="Pfam" id="PF00389">
    <property type="entry name" value="2-Hacid_dh"/>
    <property type="match status" value="1"/>
</dbReference>
<feature type="domain" description="D-isomer specific 2-hydroxyacid dehydrogenase NAD-binding" evidence="6">
    <location>
        <begin position="109"/>
        <end position="289"/>
    </location>
</feature>
<dbReference type="NCBIfam" id="NF005069">
    <property type="entry name" value="PRK06487.1"/>
    <property type="match status" value="1"/>
</dbReference>
<evidence type="ECO:0000259" key="5">
    <source>
        <dbReference type="Pfam" id="PF00389"/>
    </source>
</evidence>
<feature type="domain" description="D-isomer specific 2-hydroxyacid dehydrogenase catalytic" evidence="5">
    <location>
        <begin position="28"/>
        <end position="319"/>
    </location>
</feature>
<dbReference type="EMBL" id="JALJYF010000002">
    <property type="protein sequence ID" value="MCP1728009.1"/>
    <property type="molecule type" value="Genomic_DNA"/>
</dbReference>
<dbReference type="CDD" id="cd12162">
    <property type="entry name" value="2-Hacid_dh_4"/>
    <property type="match status" value="1"/>
</dbReference>
<dbReference type="Gene3D" id="3.40.50.720">
    <property type="entry name" value="NAD(P)-binding Rossmann-like Domain"/>
    <property type="match status" value="2"/>
</dbReference>
<evidence type="ECO:0000313" key="7">
    <source>
        <dbReference type="EMBL" id="MCP1728009.1"/>
    </source>
</evidence>
<proteinExistence type="inferred from homology"/>
<evidence type="ECO:0000313" key="8">
    <source>
        <dbReference type="Proteomes" id="UP001523550"/>
    </source>
</evidence>
<keyword evidence="2 4" id="KW-0560">Oxidoreductase</keyword>
<evidence type="ECO:0000256" key="3">
    <source>
        <dbReference type="ARBA" id="ARBA00023027"/>
    </source>
</evidence>
<dbReference type="PANTHER" id="PTHR43761:SF1">
    <property type="entry name" value="D-ISOMER SPECIFIC 2-HYDROXYACID DEHYDROGENASE CATALYTIC DOMAIN-CONTAINING PROTEIN-RELATED"/>
    <property type="match status" value="1"/>
</dbReference>
<name>A0ABT1G9K9_9GAMM</name>
<accession>A0ABT1G9K9</accession>
<evidence type="ECO:0000256" key="2">
    <source>
        <dbReference type="ARBA" id="ARBA00023002"/>
    </source>
</evidence>
<dbReference type="PANTHER" id="PTHR43761">
    <property type="entry name" value="D-ISOMER SPECIFIC 2-HYDROXYACID DEHYDROGENASE FAMILY PROTEIN (AFU_ORTHOLOGUE AFUA_1G13630)"/>
    <property type="match status" value="1"/>
</dbReference>
<dbReference type="SUPFAM" id="SSF51735">
    <property type="entry name" value="NAD(P)-binding Rossmann-fold domains"/>
    <property type="match status" value="1"/>
</dbReference>
<dbReference type="EC" id="1.1.1.29" evidence="7"/>
<comment type="similarity">
    <text evidence="1 4">Belongs to the D-isomer specific 2-hydroxyacid dehydrogenase family.</text>
</comment>
<dbReference type="InterPro" id="IPR036291">
    <property type="entry name" value="NAD(P)-bd_dom_sf"/>
</dbReference>
<dbReference type="SUPFAM" id="SSF52283">
    <property type="entry name" value="Formate/glycerate dehydrogenase catalytic domain-like"/>
    <property type="match status" value="1"/>
</dbReference>
<reference evidence="7 8" key="1">
    <citation type="submission" date="2022-03" db="EMBL/GenBank/DDBJ databases">
        <title>Genomic Encyclopedia of Type Strains, Phase III (KMG-III): the genomes of soil and plant-associated and newly described type strains.</title>
        <authorList>
            <person name="Whitman W."/>
        </authorList>
    </citation>
    <scope>NUCLEOTIDE SEQUENCE [LARGE SCALE GENOMIC DNA]</scope>
    <source>
        <strain evidence="7 8">BSker1</strain>
    </source>
</reference>
<comment type="caution">
    <text evidence="7">The sequence shown here is derived from an EMBL/GenBank/DDBJ whole genome shotgun (WGS) entry which is preliminary data.</text>
</comment>
<dbReference type="RefSeq" id="WP_253449285.1">
    <property type="nucleotide sequence ID" value="NZ_JALJYF010000002.1"/>
</dbReference>
<evidence type="ECO:0000259" key="6">
    <source>
        <dbReference type="Pfam" id="PF02826"/>
    </source>
</evidence>
<protein>
    <submittedName>
        <fullName evidence="7">Glycerate dehydrogenase</fullName>
        <ecNumber evidence="7">1.1.1.29</ecNumber>
    </submittedName>
</protein>
<dbReference type="InterPro" id="IPR050418">
    <property type="entry name" value="D-iso_2-hydroxyacid_DH_PdxB"/>
</dbReference>
<dbReference type="GO" id="GO:0008465">
    <property type="term" value="F:hydroxypyruvate reductase (NADH) activity"/>
    <property type="evidence" value="ECO:0007669"/>
    <property type="project" value="UniProtKB-EC"/>
</dbReference>
<gene>
    <name evidence="7" type="ORF">J2T60_002009</name>
</gene>
<dbReference type="PROSITE" id="PS00670">
    <property type="entry name" value="D_2_HYDROXYACID_DH_2"/>
    <property type="match status" value="1"/>
</dbReference>
<dbReference type="InterPro" id="IPR029753">
    <property type="entry name" value="D-isomer_DH_CS"/>
</dbReference>
<dbReference type="InterPro" id="IPR006139">
    <property type="entry name" value="D-isomer_2_OHA_DH_cat_dom"/>
</dbReference>
<dbReference type="InterPro" id="IPR006140">
    <property type="entry name" value="D-isomer_DH_NAD-bd"/>
</dbReference>
<sequence>MKGVFLDFDTVSHEGDIQTTELDAVLSDFQQYPVSTPEQIPDRIQDVEVLLTNKVKVTAAVMDAAPRLKLVCLAATGFDNVDIDAARERGIAVCNIAGYCTQAVAQHVFALILTLNQKLDGYRQRMRAGNWQESPHFTMLDYPISELSGKSLGIIGYGELGGGVARIAEAFGMEVLLAERPGREGPLRQGRLPVDDVLVQSDIVSLHCPLTEHTRNLLNAQAFERMPRHALLINTARGAVVDEQALADALRAGEIAGAGVDVLSQEPPVDGSPLLADDIPNLILTPHVAWAAVEARQRALDEMAMNIRAFQEGECRNRVV</sequence>